<reference evidence="12 13" key="1">
    <citation type="submission" date="2017-07" db="EMBL/GenBank/DDBJ databases">
        <authorList>
            <person name="Sun Z.S."/>
            <person name="Albrecht U."/>
            <person name="Echele G."/>
            <person name="Lee C.C."/>
        </authorList>
    </citation>
    <scope>NUCLEOTIDE SEQUENCE [LARGE SCALE GENOMIC DNA]</scope>
    <source>
        <strain evidence="12 13">P16-029</strain>
    </source>
</reference>
<feature type="transmembrane region" description="Helical" evidence="9">
    <location>
        <begin position="27"/>
        <end position="49"/>
    </location>
</feature>
<feature type="transmembrane region" description="Helical" evidence="9">
    <location>
        <begin position="502"/>
        <end position="524"/>
    </location>
</feature>
<feature type="transmembrane region" description="Helical" evidence="9">
    <location>
        <begin position="340"/>
        <end position="360"/>
    </location>
</feature>
<dbReference type="Gene3D" id="1.10.3720.10">
    <property type="entry name" value="MetI-like"/>
    <property type="match status" value="1"/>
</dbReference>
<dbReference type="Proteomes" id="UP000259211">
    <property type="component" value="Unassembled WGS sequence"/>
</dbReference>
<dbReference type="Pfam" id="PF00528">
    <property type="entry name" value="BPD_transp_1"/>
    <property type="match status" value="1"/>
</dbReference>
<comment type="function">
    <text evidence="10">Part of the ABC transporter complex MalEFGK involved in maltose/maltodextrin import. Probably responsible for the translocation of the substrate across the membrane.</text>
</comment>
<comment type="similarity">
    <text evidence="2 10">Belongs to the binding-protein-dependent transport system permease family. MalFG subfamily.</text>
</comment>
<organism evidence="12 13">
    <name type="scientific">Cutibacterium avidum</name>
    <dbReference type="NCBI Taxonomy" id="33010"/>
    <lineage>
        <taxon>Bacteria</taxon>
        <taxon>Bacillati</taxon>
        <taxon>Actinomycetota</taxon>
        <taxon>Actinomycetes</taxon>
        <taxon>Propionibacteriales</taxon>
        <taxon>Propionibacteriaceae</taxon>
        <taxon>Cutibacterium</taxon>
    </lineage>
</organism>
<keyword evidence="5 10" id="KW-0762">Sugar transport</keyword>
<evidence type="ECO:0000313" key="12">
    <source>
        <dbReference type="EMBL" id="RFT46469.1"/>
    </source>
</evidence>
<name>A0A3E2DM59_9ACTN</name>
<accession>A0A3E2DM59</accession>
<dbReference type="RefSeq" id="WP_117188574.1">
    <property type="nucleotide sequence ID" value="NZ_NOWI01000002.1"/>
</dbReference>
<comment type="caution">
    <text evidence="12">The sequence shown here is derived from an EMBL/GenBank/DDBJ whole genome shotgun (WGS) entry which is preliminary data.</text>
</comment>
<dbReference type="PANTHER" id="PTHR47314:SF1">
    <property type="entry name" value="MALTOSE_MALTODEXTRIN TRANSPORT SYSTEM PERMEASE PROTEIN MALF"/>
    <property type="match status" value="1"/>
</dbReference>
<keyword evidence="8 9" id="KW-0472">Membrane</keyword>
<dbReference type="EMBL" id="NOWI01000002">
    <property type="protein sequence ID" value="RFT46469.1"/>
    <property type="molecule type" value="Genomic_DNA"/>
</dbReference>
<dbReference type="InterPro" id="IPR000515">
    <property type="entry name" value="MetI-like"/>
</dbReference>
<dbReference type="Gene3D" id="3.10.650.10">
    <property type="entry name" value="MalF N-terminal region-like"/>
    <property type="match status" value="1"/>
</dbReference>
<evidence type="ECO:0000259" key="11">
    <source>
        <dbReference type="PROSITE" id="PS50928"/>
    </source>
</evidence>
<evidence type="ECO:0000256" key="6">
    <source>
        <dbReference type="ARBA" id="ARBA00022692"/>
    </source>
</evidence>
<dbReference type="CDD" id="cd06261">
    <property type="entry name" value="TM_PBP2"/>
    <property type="match status" value="1"/>
</dbReference>
<dbReference type="NCBIfam" id="NF008232">
    <property type="entry name" value="PRK10999.1"/>
    <property type="match status" value="1"/>
</dbReference>
<evidence type="ECO:0000313" key="13">
    <source>
        <dbReference type="Proteomes" id="UP000259211"/>
    </source>
</evidence>
<keyword evidence="7 9" id="KW-1133">Transmembrane helix</keyword>
<dbReference type="Pfam" id="PF16296">
    <property type="entry name" value="TM_PBP2_N"/>
    <property type="match status" value="1"/>
</dbReference>
<evidence type="ECO:0000256" key="7">
    <source>
        <dbReference type="ARBA" id="ARBA00022989"/>
    </source>
</evidence>
<dbReference type="InterPro" id="IPR047103">
    <property type="entry name" value="MalF_P2_sf"/>
</dbReference>
<sequence>MSSSSTVDHESREKRVAAASGKCSGSLWAWILKIALLGVLDAIAVYGVMTAIAHGSTAMAIGIGVIAVIITLIYLPPNRMLPAKYLAPGIVFMLVFSVGVMAYTIYVGFTNYGDGHNGSHDDAVAAIQRDNQQRVPNAPVYDSSVAEKDGKLALIIIDPSTKKVRAGTSDQPLEPVDGAQLNSLGRIKDLPGYRVLPFSEVSQRSDEISQLQVPVSKGASARFIRTTTGSQAFEFTSTMTYDEKTATMTDTNGTVYKDNGHGNFVSASGKALEPGWKVTVGFENFKKALTDHDVRGPFLRVTAWTFAFAVLSVLTTFALGLALALLFNDTSMKGQKFYRILMLLPYAFPGFLSALVWSGMFNQEFGFINQVLLGGASIPWLTDPWIAKAAVLIVNLWLGFPYMFIVSTGALQSIPGDILEASRIDGASAWRTFTKIKLPLLMVPLAPLLISSFAFNFNNFVLIYMLTLGGPRFTDTSLDVGATDILISMVYKVAFSGASRDYGLASAFSVIIFIIVGVISWLGFRQTKDLEEVN</sequence>
<evidence type="ECO:0000256" key="9">
    <source>
        <dbReference type="RuleBase" id="RU363032"/>
    </source>
</evidence>
<feature type="transmembrane region" description="Helical" evidence="9">
    <location>
        <begin position="55"/>
        <end position="75"/>
    </location>
</feature>
<evidence type="ECO:0000256" key="4">
    <source>
        <dbReference type="ARBA" id="ARBA00022475"/>
    </source>
</evidence>
<protein>
    <recommendedName>
        <fullName evidence="10">Maltose/maltodextrin transport system permease protein</fullName>
    </recommendedName>
</protein>
<dbReference type="AlphaFoldDB" id="A0A3E2DM59"/>
<dbReference type="GO" id="GO:0015423">
    <property type="term" value="F:ABC-type maltose transporter activity"/>
    <property type="evidence" value="ECO:0007669"/>
    <property type="project" value="TreeGrafter"/>
</dbReference>
<dbReference type="PANTHER" id="PTHR47314">
    <property type="entry name" value="MALTOSE/MALTODEXTRIN TRANSPORT SYSTEM PERMEASE PROTEIN MALF"/>
    <property type="match status" value="1"/>
</dbReference>
<evidence type="ECO:0000256" key="8">
    <source>
        <dbReference type="ARBA" id="ARBA00023136"/>
    </source>
</evidence>
<dbReference type="PROSITE" id="PS50928">
    <property type="entry name" value="ABC_TM1"/>
    <property type="match status" value="1"/>
</dbReference>
<dbReference type="GO" id="GO:1990060">
    <property type="term" value="C:maltose transport complex"/>
    <property type="evidence" value="ECO:0007669"/>
    <property type="project" value="TreeGrafter"/>
</dbReference>
<feature type="domain" description="ABC transmembrane type-1" evidence="11">
    <location>
        <begin position="302"/>
        <end position="523"/>
    </location>
</feature>
<dbReference type="SUPFAM" id="SSF160964">
    <property type="entry name" value="MalF N-terminal region-like"/>
    <property type="match status" value="1"/>
</dbReference>
<feature type="transmembrane region" description="Helical" evidence="9">
    <location>
        <begin position="303"/>
        <end position="328"/>
    </location>
</feature>
<dbReference type="SUPFAM" id="SSF161098">
    <property type="entry name" value="MetI-like"/>
    <property type="match status" value="1"/>
</dbReference>
<dbReference type="InterPro" id="IPR032550">
    <property type="entry name" value="TM_PBP2_N"/>
</dbReference>
<evidence type="ECO:0000256" key="10">
    <source>
        <dbReference type="RuleBase" id="RU367050"/>
    </source>
</evidence>
<dbReference type="Gene3D" id="1.20.58.370">
    <property type="entry name" value="MalF N-terminal region-like"/>
    <property type="match status" value="1"/>
</dbReference>
<keyword evidence="3 9" id="KW-0813">Transport</keyword>
<evidence type="ECO:0000256" key="1">
    <source>
        <dbReference type="ARBA" id="ARBA00004651"/>
    </source>
</evidence>
<evidence type="ECO:0000256" key="3">
    <source>
        <dbReference type="ARBA" id="ARBA00022448"/>
    </source>
</evidence>
<feature type="transmembrane region" description="Helical" evidence="9">
    <location>
        <begin position="440"/>
        <end position="466"/>
    </location>
</feature>
<dbReference type="InterPro" id="IPR035906">
    <property type="entry name" value="MetI-like_sf"/>
</dbReference>
<gene>
    <name evidence="12" type="ORF">CHT91_02650</name>
</gene>
<evidence type="ECO:0000256" key="2">
    <source>
        <dbReference type="ARBA" id="ARBA00009047"/>
    </source>
</evidence>
<keyword evidence="6 9" id="KW-0812">Transmembrane</keyword>
<keyword evidence="4 10" id="KW-1003">Cell membrane</keyword>
<feature type="transmembrane region" description="Helical" evidence="9">
    <location>
        <begin position="87"/>
        <end position="109"/>
    </location>
</feature>
<proteinExistence type="inferred from homology"/>
<feature type="transmembrane region" description="Helical" evidence="9">
    <location>
        <begin position="385"/>
        <end position="405"/>
    </location>
</feature>
<dbReference type="Gene3D" id="2.40.430.10">
    <property type="entry name" value="D-maltodextrin-binding protein, MBP"/>
    <property type="match status" value="1"/>
</dbReference>
<dbReference type="InterPro" id="IPR035277">
    <property type="entry name" value="MalF_N"/>
</dbReference>
<dbReference type="GO" id="GO:0042956">
    <property type="term" value="P:maltodextrin transmembrane transport"/>
    <property type="evidence" value="ECO:0007669"/>
    <property type="project" value="TreeGrafter"/>
</dbReference>
<evidence type="ECO:0000256" key="5">
    <source>
        <dbReference type="ARBA" id="ARBA00022597"/>
    </source>
</evidence>
<comment type="subcellular location">
    <subcellularLocation>
        <location evidence="1 9">Cell membrane</location>
        <topology evidence="1 9">Multi-pass membrane protein</topology>
    </subcellularLocation>
</comment>